<dbReference type="OrthoDB" id="975384at2"/>
<dbReference type="InterPro" id="IPR026444">
    <property type="entry name" value="Secre_tail"/>
</dbReference>
<gene>
    <name evidence="3" type="ORF">SAMN05421741_11094</name>
</gene>
<dbReference type="InterPro" id="IPR003961">
    <property type="entry name" value="FN3_dom"/>
</dbReference>
<keyword evidence="1" id="KW-0732">Signal</keyword>
<dbReference type="RefSeq" id="WP_091522742.1">
    <property type="nucleotide sequence ID" value="NZ_FOVI01000010.1"/>
</dbReference>
<dbReference type="CDD" id="cd00063">
    <property type="entry name" value="FN3"/>
    <property type="match status" value="1"/>
</dbReference>
<dbReference type="Pfam" id="PF19081">
    <property type="entry name" value="Ig_7"/>
    <property type="match status" value="3"/>
</dbReference>
<dbReference type="SUPFAM" id="SSF49265">
    <property type="entry name" value="Fibronectin type III"/>
    <property type="match status" value="1"/>
</dbReference>
<feature type="domain" description="Fibronectin type-III" evidence="2">
    <location>
        <begin position="457"/>
        <end position="553"/>
    </location>
</feature>
<dbReference type="Proteomes" id="UP000199036">
    <property type="component" value="Unassembled WGS sequence"/>
</dbReference>
<name>A0A1I5BQS5_9FLAO</name>
<organism evidence="3 4">
    <name type="scientific">Paenimyroides ummariense</name>
    <dbReference type="NCBI Taxonomy" id="913024"/>
    <lineage>
        <taxon>Bacteria</taxon>
        <taxon>Pseudomonadati</taxon>
        <taxon>Bacteroidota</taxon>
        <taxon>Flavobacteriia</taxon>
        <taxon>Flavobacteriales</taxon>
        <taxon>Flavobacteriaceae</taxon>
        <taxon>Paenimyroides</taxon>
    </lineage>
</organism>
<dbReference type="STRING" id="913024.SAMN05421741_11094"/>
<dbReference type="Pfam" id="PF00041">
    <property type="entry name" value="fn3"/>
    <property type="match status" value="1"/>
</dbReference>
<dbReference type="EMBL" id="FOVI01000010">
    <property type="protein sequence ID" value="SFN77009.1"/>
    <property type="molecule type" value="Genomic_DNA"/>
</dbReference>
<dbReference type="Pfam" id="PF20009">
    <property type="entry name" value="GEVED"/>
    <property type="match status" value="2"/>
</dbReference>
<dbReference type="SMART" id="SM00060">
    <property type="entry name" value="FN3"/>
    <property type="match status" value="1"/>
</dbReference>
<dbReference type="PROSITE" id="PS50853">
    <property type="entry name" value="FN3"/>
    <property type="match status" value="1"/>
</dbReference>
<evidence type="ECO:0000313" key="4">
    <source>
        <dbReference type="Proteomes" id="UP000199036"/>
    </source>
</evidence>
<evidence type="ECO:0000313" key="3">
    <source>
        <dbReference type="EMBL" id="SFN77009.1"/>
    </source>
</evidence>
<protein>
    <submittedName>
        <fullName evidence="3">Por secretion system C-terminal sorting domain-containing protein</fullName>
    </submittedName>
</protein>
<dbReference type="InterPro" id="IPR045474">
    <property type="entry name" value="GEVED"/>
</dbReference>
<reference evidence="4" key="1">
    <citation type="submission" date="2016-10" db="EMBL/GenBank/DDBJ databases">
        <authorList>
            <person name="Varghese N."/>
            <person name="Submissions S."/>
        </authorList>
    </citation>
    <scope>NUCLEOTIDE SEQUENCE [LARGE SCALE GENOMIC DNA]</scope>
    <source>
        <strain evidence="4">DS-12</strain>
    </source>
</reference>
<evidence type="ECO:0000256" key="1">
    <source>
        <dbReference type="ARBA" id="ARBA00022729"/>
    </source>
</evidence>
<dbReference type="InterPro" id="IPR013783">
    <property type="entry name" value="Ig-like_fold"/>
</dbReference>
<dbReference type="InterPro" id="IPR036116">
    <property type="entry name" value="FN3_sf"/>
</dbReference>
<keyword evidence="4" id="KW-1185">Reference proteome</keyword>
<dbReference type="Gene3D" id="2.60.40.2700">
    <property type="match status" value="1"/>
</dbReference>
<dbReference type="Pfam" id="PF18962">
    <property type="entry name" value="Por_Secre_tail"/>
    <property type="match status" value="1"/>
</dbReference>
<proteinExistence type="predicted"/>
<dbReference type="Gene3D" id="2.60.40.10">
    <property type="entry name" value="Immunoglobulins"/>
    <property type="match status" value="1"/>
</dbReference>
<accession>A0A1I5BQS5</accession>
<dbReference type="InterPro" id="IPR044023">
    <property type="entry name" value="Ig_7"/>
</dbReference>
<evidence type="ECO:0000259" key="2">
    <source>
        <dbReference type="PROSITE" id="PS50853"/>
    </source>
</evidence>
<dbReference type="NCBIfam" id="TIGR04183">
    <property type="entry name" value="Por_Secre_tail"/>
    <property type="match status" value="1"/>
</dbReference>
<sequence>MEKNTQLSRLKSWCFSNRALVLIFLGIFLPTIQLKAQYCTPGSSGGAGSMIAIVQFGTINNNTTTSQPTASPNHTYYPGVTTSVMMGSIVNLSVTIDAPSTYTGGVTSVWIDWNRDNTLDATEHFYVGPGSSSAGIPSGTTITVPVTIPVTAVPGVTRMRVRTRGNNNPNLPTDACNTSFGSGESEDYDITVVPAVPCAGTPTAGTASASVTNACAAVPFTISLNGSTIAGGVTYQWQSSPAGTNTWTNIAGATNMSYIVANQTVATDYRCVVTCTNSNSTQTSTIVSVGQNPYTQCYCTPIYTTGCSTYNLNSFKMMGDGTSSISDLNTGCNNTTATGYSDRTALFTALNISQDTSYEVEVNTTSTSALVYTSIWIDYNRNGAFEPFEKLFNDLVTSTSPAFAKASITIPDTAIPGITRMRVRTVYNTTNFDPCTSYTSGETHDYLVNISAVTCFRPIDLNVSDVTKNTAIVTVTPNLKNTGVVTYMYEARTSGKPGSGATGLGVSGTATTNPFTITGLQPLTEYTIYVKTICSSTDSSAWSSGESARTMCDYPELIAAPGKTVCGSQEVDLTAIFDAGIVKWYDTFTKDNLLYTGANFVTPELTTDTSYWVQSENVALGEETIGTGNYTASGSWEFLYSLYHGYKHQYIFTADELINAGISGGSISALKFDVVTPGAYNPRLNFSIAMGTTTQAVATTTQVANSNLTQVYSNASQPLSVGIMTFTFSTPFVWDGVSNVIVQVASDNGAWTTPYGEIRGHDALATRTSVLYGDGQGIAGILAATTPAGSIFGTTSSYRPNTTFVGEFGCSSPIVEVKVKVEPKPAFELSSSMATSCEGGVTTTPVTITTNLGGYDTFVWTPSTGVSGDAVNGWTFSTSVEQDYVLSASQSGGICEHLKTVRVFAGKKPEALSTLAATYDLCKNEVKELKALEALPAMVTIGTGVSTTLPTSATSAFVQSGVYSKQQYIYSAAELLAQGFNTAGYITNLSFETINSGASLSNASYTIKMKLTANTTFGTTNFETGNLSTVYSKENHTHTFQGVQTFNFDSPFYWDGQSNVLVEITQEGAGSGNNAETYYTPVTGSNVGIFATSATDPNPATGTRTVNRLNTKFGLEQSTVTWSPTSNLYLDAATTIPYTPSTNALKVYVISSLGGSYVYNASLKAPSGCVLDKAITINVTDVVTPIVQNQTFCSATPVSNVVVSGGTGASYTFYSSATATTPITTISQTGTYYVESTQGLCKSVRVPFTATVTPLGLPTAQFTQVVCGGGTVSALMASGVAGSQIRWYDSLTSTVPLAGTQPLVDNTTYYASQVLGNCESGRIAILVDINTAPPALTPQTISICGSLNYGNVNLNQISGSELVWYPSATSQTPIPNTTAIVNGTYYVSQRINGCESLRVQITATAQGSVPAPTAGIQNICGNGTVAQLVAQILPNGTAEWYNSSTSTTPLNASTVLVSGTYYLTQRVGNCVSVKVPVSVRVINTSAPAVSPMSMCAGSTVGNLTLPSPTGVSYNWYLNNTSTTPLPLTDVLQSGYYFVTRIENGCESVRTQVQITVNSRPNSPVGTTPQQFSDYAEISSLVMNQPNVVWYATYDDAMKGNNPLSQNMPLVNGTTYYAVIIGANGCPSLPTPIEAIIVLGVNDFDLSKLKYYPNPVSDQLTITYTEAITNVEVFDLNGRMVMKRNFDNETVQLDFSTLSSGTYMLNIKTKENSQFIKIVRK</sequence>